<accession>A0A9D7E1W7</accession>
<dbReference type="PROSITE" id="PS50110">
    <property type="entry name" value="RESPONSE_REGULATORY"/>
    <property type="match status" value="1"/>
</dbReference>
<dbReference type="InterPro" id="IPR011006">
    <property type="entry name" value="CheY-like_superfamily"/>
</dbReference>
<comment type="caution">
    <text evidence="4">The sequence shown here is derived from an EMBL/GenBank/DDBJ whole genome shotgun (WGS) entry which is preliminary data.</text>
</comment>
<dbReference type="InterPro" id="IPR001789">
    <property type="entry name" value="Sig_transdc_resp-reg_receiver"/>
</dbReference>
<dbReference type="InterPro" id="IPR050595">
    <property type="entry name" value="Bact_response_regulator"/>
</dbReference>
<dbReference type="PANTHER" id="PTHR44591">
    <property type="entry name" value="STRESS RESPONSE REGULATOR PROTEIN 1"/>
    <property type="match status" value="1"/>
</dbReference>
<evidence type="ECO:0000259" key="3">
    <source>
        <dbReference type="PROSITE" id="PS50110"/>
    </source>
</evidence>
<evidence type="ECO:0000313" key="5">
    <source>
        <dbReference type="Proteomes" id="UP000807785"/>
    </source>
</evidence>
<organism evidence="4 5">
    <name type="scientific">Candidatus Methylophosphatis roskildensis</name>
    <dbReference type="NCBI Taxonomy" id="2899263"/>
    <lineage>
        <taxon>Bacteria</taxon>
        <taxon>Pseudomonadati</taxon>
        <taxon>Pseudomonadota</taxon>
        <taxon>Betaproteobacteria</taxon>
        <taxon>Nitrosomonadales</taxon>
        <taxon>Sterolibacteriaceae</taxon>
        <taxon>Candidatus Methylophosphatis</taxon>
    </lineage>
</organism>
<dbReference type="Proteomes" id="UP000807785">
    <property type="component" value="Unassembled WGS sequence"/>
</dbReference>
<evidence type="ECO:0000256" key="1">
    <source>
        <dbReference type="ARBA" id="ARBA00022553"/>
    </source>
</evidence>
<dbReference type="CDD" id="cd00156">
    <property type="entry name" value="REC"/>
    <property type="match status" value="1"/>
</dbReference>
<dbReference type="Pfam" id="PF00072">
    <property type="entry name" value="Response_reg"/>
    <property type="match status" value="1"/>
</dbReference>
<gene>
    <name evidence="4" type="ORF">IPH26_19710</name>
</gene>
<dbReference type="GO" id="GO:0000160">
    <property type="term" value="P:phosphorelay signal transduction system"/>
    <property type="evidence" value="ECO:0007669"/>
    <property type="project" value="InterPro"/>
</dbReference>
<evidence type="ECO:0000313" key="4">
    <source>
        <dbReference type="EMBL" id="MBK6975060.1"/>
    </source>
</evidence>
<dbReference type="SMART" id="SM00448">
    <property type="entry name" value="REC"/>
    <property type="match status" value="1"/>
</dbReference>
<dbReference type="PANTHER" id="PTHR44591:SF3">
    <property type="entry name" value="RESPONSE REGULATORY DOMAIN-CONTAINING PROTEIN"/>
    <property type="match status" value="1"/>
</dbReference>
<sequence length="132" mass="14687">MPTTPLDILCIEDSPADFHLIQRELRKAGLLGFCQRVDGSEALRAALAQHRWDLVLSDYSVPGMYFTDTLKVFLRGYRDLPLILVSGTIGEAKAGIMVELGASGFVPKNRLSELVPTIEQVLQRRAESRDET</sequence>
<protein>
    <submittedName>
        <fullName evidence="4">Response regulator</fullName>
    </submittedName>
</protein>
<feature type="modified residue" description="4-aspartylphosphate" evidence="2">
    <location>
        <position position="58"/>
    </location>
</feature>
<dbReference type="AlphaFoldDB" id="A0A9D7E1W7"/>
<name>A0A9D7E1W7_9PROT</name>
<evidence type="ECO:0000256" key="2">
    <source>
        <dbReference type="PROSITE-ProRule" id="PRU00169"/>
    </source>
</evidence>
<keyword evidence="1 2" id="KW-0597">Phosphoprotein</keyword>
<dbReference type="Gene3D" id="3.40.50.2300">
    <property type="match status" value="1"/>
</dbReference>
<feature type="domain" description="Response regulatory" evidence="3">
    <location>
        <begin position="7"/>
        <end position="123"/>
    </location>
</feature>
<dbReference type="EMBL" id="JADJEV010000005">
    <property type="protein sequence ID" value="MBK6975060.1"/>
    <property type="molecule type" value="Genomic_DNA"/>
</dbReference>
<reference evidence="4" key="1">
    <citation type="submission" date="2020-10" db="EMBL/GenBank/DDBJ databases">
        <title>Connecting structure to function with the recovery of over 1000 high-quality activated sludge metagenome-assembled genomes encoding full-length rRNA genes using long-read sequencing.</title>
        <authorList>
            <person name="Singleton C.M."/>
            <person name="Petriglieri F."/>
            <person name="Kristensen J.M."/>
            <person name="Kirkegaard R.H."/>
            <person name="Michaelsen T.Y."/>
            <person name="Andersen M.H."/>
            <person name="Karst S.M."/>
            <person name="Dueholm M.S."/>
            <person name="Nielsen P.H."/>
            <person name="Albertsen M."/>
        </authorList>
    </citation>
    <scope>NUCLEOTIDE SEQUENCE</scope>
    <source>
        <strain evidence="4">Bjer_18-Q3-R1-45_BAT3C.347</strain>
    </source>
</reference>
<dbReference type="SUPFAM" id="SSF52172">
    <property type="entry name" value="CheY-like"/>
    <property type="match status" value="1"/>
</dbReference>
<proteinExistence type="predicted"/>